<dbReference type="Proteomes" id="UP001521785">
    <property type="component" value="Unassembled WGS sequence"/>
</dbReference>
<keyword evidence="4" id="KW-1185">Reference proteome</keyword>
<dbReference type="EMBL" id="JAKJXO020000019">
    <property type="protein sequence ID" value="KAL1593287.1"/>
    <property type="molecule type" value="Genomic_DNA"/>
</dbReference>
<feature type="compositionally biased region" description="Polar residues" evidence="1">
    <location>
        <begin position="237"/>
        <end position="248"/>
    </location>
</feature>
<evidence type="ECO:0000256" key="2">
    <source>
        <dbReference type="SAM" id="Phobius"/>
    </source>
</evidence>
<keyword evidence="2" id="KW-0812">Transmembrane</keyword>
<keyword evidence="2" id="KW-0472">Membrane</keyword>
<gene>
    <name evidence="3" type="ORF">SLS60_010895</name>
</gene>
<evidence type="ECO:0000313" key="4">
    <source>
        <dbReference type="Proteomes" id="UP001521785"/>
    </source>
</evidence>
<feature type="transmembrane region" description="Helical" evidence="2">
    <location>
        <begin position="132"/>
        <end position="155"/>
    </location>
</feature>
<accession>A0ABR3QMB1</accession>
<comment type="caution">
    <text evidence="3">The sequence shown here is derived from an EMBL/GenBank/DDBJ whole genome shotgun (WGS) entry which is preliminary data.</text>
</comment>
<feature type="region of interest" description="Disordered" evidence="1">
    <location>
        <begin position="103"/>
        <end position="122"/>
    </location>
</feature>
<feature type="region of interest" description="Disordered" evidence="1">
    <location>
        <begin position="226"/>
        <end position="248"/>
    </location>
</feature>
<evidence type="ECO:0000313" key="3">
    <source>
        <dbReference type="EMBL" id="KAL1593287.1"/>
    </source>
</evidence>
<reference evidence="3 4" key="1">
    <citation type="submission" date="2024-02" db="EMBL/GenBank/DDBJ databases">
        <title>De novo assembly and annotation of 12 fungi associated with fruit tree decline syndrome in Ontario, Canada.</title>
        <authorList>
            <person name="Sulman M."/>
            <person name="Ellouze W."/>
            <person name="Ilyukhin E."/>
        </authorList>
    </citation>
    <scope>NUCLEOTIDE SEQUENCE [LARGE SCALE GENOMIC DNA]</scope>
    <source>
        <strain evidence="3 4">M42-189</strain>
    </source>
</reference>
<evidence type="ECO:0000256" key="1">
    <source>
        <dbReference type="SAM" id="MobiDB-lite"/>
    </source>
</evidence>
<sequence length="248" mass="26161">MKGQLMTPASSITMIDDYGTSETLSWFDGPFLACGMLAVSYAPSALSMYGPNWYSVYSGGDVINDVMPTSSWLPGFEVATQGANVLMLKPIKVEVTATPKSVPSSAIASSTGTSSAGAFPAPSTELSSQSKIGIGVGVGLGVTLLLAIFGTLLLTRRAGKKNKLRVEAYSDKPELDGQTIKKEPYAVEIDDGHVHEIDGTDIPVETEASNHIQEIEDTGISVECDVPSNDPEMEANHGTTELGETSIR</sequence>
<name>A0ABR3QMB1_9PLEO</name>
<proteinExistence type="predicted"/>
<organism evidence="3 4">
    <name type="scientific">Paraconiothyrium brasiliense</name>
    <dbReference type="NCBI Taxonomy" id="300254"/>
    <lineage>
        <taxon>Eukaryota</taxon>
        <taxon>Fungi</taxon>
        <taxon>Dikarya</taxon>
        <taxon>Ascomycota</taxon>
        <taxon>Pezizomycotina</taxon>
        <taxon>Dothideomycetes</taxon>
        <taxon>Pleosporomycetidae</taxon>
        <taxon>Pleosporales</taxon>
        <taxon>Massarineae</taxon>
        <taxon>Didymosphaeriaceae</taxon>
        <taxon>Paraconiothyrium</taxon>
    </lineage>
</organism>
<protein>
    <recommendedName>
        <fullName evidence="5">Transmembrane protein</fullName>
    </recommendedName>
</protein>
<evidence type="ECO:0008006" key="5">
    <source>
        <dbReference type="Google" id="ProtNLM"/>
    </source>
</evidence>
<keyword evidence="2" id="KW-1133">Transmembrane helix</keyword>
<feature type="compositionally biased region" description="Low complexity" evidence="1">
    <location>
        <begin position="104"/>
        <end position="118"/>
    </location>
</feature>